<sequence length="404" mass="46460">MQALIFTLLKYVEIGITAISMLIVARVIGPEQMGVLMPIFLFITYSNYLNLGSSQLVLKYLSIESKETNAVIDVAVKILFFSITAVLVIAWLLLDNQFSLRVGIVSCCILTRSVMIANLRAKNKYRKININNIAVSLIMLTGSLFFVLNVTDFVWLLLIVNVSSLLLYIFSDLSFTRRAIYSMRSNIRIDAFRFYLIVAIKLSVIGLFTTLLLTLDKLVLQMFDFTKTQYGIYQLSDNIANLIYVGLSALLFFMYPILLVKIKNSKVYLKRYLNAQLFFFPVCLVGLILLWCVGFYIELVIFPEFTGLSNILVYSIAYKISVFQLSLMSVVFISRDNETYMIKVCLLTMVLIILFVFLGVVFFHIREMHEILLSAIVAINLSYIYEFFKEKKQAGNRLFQWEEH</sequence>
<evidence type="ECO:0000313" key="2">
    <source>
        <dbReference type="Proteomes" id="UP000030421"/>
    </source>
</evidence>
<dbReference type="EMBL" id="JRWR01000023">
    <property type="protein sequence ID" value="KHD23485.1"/>
    <property type="molecule type" value="Genomic_DNA"/>
</dbReference>
<accession>A0ACC4NSM1</accession>
<comment type="caution">
    <text evidence="1">The sequence shown here is derived from an EMBL/GenBank/DDBJ whole genome shotgun (WGS) entry which is preliminary data.</text>
</comment>
<evidence type="ECO:0000313" key="1">
    <source>
        <dbReference type="EMBL" id="KHD23485.1"/>
    </source>
</evidence>
<gene>
    <name evidence="1" type="ORF">NM09_18630</name>
</gene>
<proteinExistence type="predicted"/>
<name>A0ACC4NSM1_9VIBR</name>
<organism evidence="1 2">
    <name type="scientific">Vibrio caribbeanicus</name>
    <dbReference type="NCBI Taxonomy" id="701175"/>
    <lineage>
        <taxon>Bacteria</taxon>
        <taxon>Pseudomonadati</taxon>
        <taxon>Pseudomonadota</taxon>
        <taxon>Gammaproteobacteria</taxon>
        <taxon>Vibrionales</taxon>
        <taxon>Vibrionaceae</taxon>
        <taxon>Vibrio</taxon>
    </lineage>
</organism>
<reference evidence="1" key="1">
    <citation type="submission" date="2014-10" db="EMBL/GenBank/DDBJ databases">
        <title>Genome sequencing of Vibrio caribbeanicus T14.</title>
        <authorList>
            <person name="Chan K.-G."/>
            <person name="Mohamad N.I."/>
        </authorList>
    </citation>
    <scope>NUCLEOTIDE SEQUENCE</scope>
    <source>
        <strain evidence="1">T14</strain>
    </source>
</reference>
<protein>
    <submittedName>
        <fullName evidence="1">Uncharacterized protein</fullName>
    </submittedName>
</protein>
<keyword evidence="2" id="KW-1185">Reference proteome</keyword>
<dbReference type="Proteomes" id="UP000030421">
    <property type="component" value="Unassembled WGS sequence"/>
</dbReference>